<keyword evidence="2" id="KW-0049">Antioxidant</keyword>
<evidence type="ECO:0000259" key="4">
    <source>
        <dbReference type="PROSITE" id="PS51352"/>
    </source>
</evidence>
<dbReference type="KEGG" id="piv:NCTC13079_01521"/>
<keyword evidence="6" id="KW-1185">Reference proteome</keyword>
<dbReference type="InterPro" id="IPR036249">
    <property type="entry name" value="Thioredoxin-like_sf"/>
</dbReference>
<organism evidence="5 6">
    <name type="scientific">Aedoeadaptatus ivorii</name>
    <dbReference type="NCBI Taxonomy" id="54006"/>
    <lineage>
        <taxon>Bacteria</taxon>
        <taxon>Bacillati</taxon>
        <taxon>Bacillota</taxon>
        <taxon>Tissierellia</taxon>
        <taxon>Tissierellales</taxon>
        <taxon>Peptoniphilaceae</taxon>
        <taxon>Aedoeadaptatus</taxon>
    </lineage>
</organism>
<feature type="domain" description="Thioredoxin" evidence="4">
    <location>
        <begin position="4"/>
        <end position="149"/>
    </location>
</feature>
<dbReference type="PROSITE" id="PS51352">
    <property type="entry name" value="THIOREDOXIN_2"/>
    <property type="match status" value="1"/>
</dbReference>
<evidence type="ECO:0000313" key="6">
    <source>
        <dbReference type="Proteomes" id="UP000269544"/>
    </source>
</evidence>
<proteinExistence type="predicted"/>
<dbReference type="EC" id="1.11.1.15" evidence="5"/>
<dbReference type="Pfam" id="PF00578">
    <property type="entry name" value="AhpC-TSA"/>
    <property type="match status" value="1"/>
</dbReference>
<evidence type="ECO:0000256" key="3">
    <source>
        <dbReference type="ARBA" id="ARBA00023284"/>
    </source>
</evidence>
<accession>A0A448V3C9</accession>
<keyword evidence="3" id="KW-0676">Redox-active center</keyword>
<dbReference type="InterPro" id="IPR050455">
    <property type="entry name" value="Tpx_Peroxidase_subfamily"/>
</dbReference>
<dbReference type="EMBL" id="LR134523">
    <property type="protein sequence ID" value="VEJ36316.1"/>
    <property type="molecule type" value="Genomic_DNA"/>
</dbReference>
<dbReference type="SUPFAM" id="SSF52833">
    <property type="entry name" value="Thioredoxin-like"/>
    <property type="match status" value="1"/>
</dbReference>
<dbReference type="Proteomes" id="UP000269544">
    <property type="component" value="Chromosome"/>
</dbReference>
<gene>
    <name evidence="5" type="ORF">NCTC13079_01521</name>
</gene>
<dbReference type="GO" id="GO:0004601">
    <property type="term" value="F:peroxidase activity"/>
    <property type="evidence" value="ECO:0007669"/>
    <property type="project" value="UniProtKB-KW"/>
</dbReference>
<keyword evidence="1 5" id="KW-0575">Peroxidase</keyword>
<evidence type="ECO:0000313" key="5">
    <source>
        <dbReference type="EMBL" id="VEJ36316.1"/>
    </source>
</evidence>
<dbReference type="PANTHER" id="PTHR43110">
    <property type="entry name" value="THIOL PEROXIDASE"/>
    <property type="match status" value="1"/>
</dbReference>
<sequence length="149" mass="16463">MTIVKKGDSAPKFVLRDQTGEKVDSKDLKGKVLLAFHPLAFTSLCTDQMRDLENAYEDFEKLGVTPFGISVDAHPSKGVWAKSIGLGKLKILADFEPKGDLAKQCGVYIDKAGISGRAVVVYEDDAVIWCKQYEQDERPDVDEILSALR</sequence>
<name>A0A448V3C9_9FIRM</name>
<evidence type="ECO:0000256" key="2">
    <source>
        <dbReference type="ARBA" id="ARBA00022862"/>
    </source>
</evidence>
<dbReference type="InterPro" id="IPR000866">
    <property type="entry name" value="AhpC/TSA"/>
</dbReference>
<evidence type="ECO:0000256" key="1">
    <source>
        <dbReference type="ARBA" id="ARBA00022559"/>
    </source>
</evidence>
<protein>
    <submittedName>
        <fullName evidence="5">Peroxiredoxin Rv2238c/MT2298</fullName>
        <ecNumber evidence="5">1.11.1.15</ecNumber>
    </submittedName>
</protein>
<dbReference type="RefSeq" id="WP_126466211.1">
    <property type="nucleotide sequence ID" value="NZ_JAUSWF010000004.1"/>
</dbReference>
<reference evidence="5 6" key="1">
    <citation type="submission" date="2018-12" db="EMBL/GenBank/DDBJ databases">
        <authorList>
            <consortium name="Pathogen Informatics"/>
        </authorList>
    </citation>
    <scope>NUCLEOTIDE SEQUENCE [LARGE SCALE GENOMIC DNA]</scope>
    <source>
        <strain evidence="5 6">NCTC13079</strain>
    </source>
</reference>
<dbReference type="OrthoDB" id="9812811at2"/>
<dbReference type="PANTHER" id="PTHR43110:SF1">
    <property type="entry name" value="THIOL PEROXIDASE"/>
    <property type="match status" value="1"/>
</dbReference>
<dbReference type="AlphaFoldDB" id="A0A448V3C9"/>
<keyword evidence="5" id="KW-0560">Oxidoreductase</keyword>
<dbReference type="Gene3D" id="3.40.30.10">
    <property type="entry name" value="Glutaredoxin"/>
    <property type="match status" value="1"/>
</dbReference>
<dbReference type="InterPro" id="IPR013766">
    <property type="entry name" value="Thioredoxin_domain"/>
</dbReference>